<dbReference type="EMBL" id="BLLF01000708">
    <property type="protein sequence ID" value="GFH14274.1"/>
    <property type="molecule type" value="Genomic_DNA"/>
</dbReference>
<dbReference type="GO" id="GO:1990113">
    <property type="term" value="P:RNA polymerase I assembly"/>
    <property type="evidence" value="ECO:0007669"/>
    <property type="project" value="TreeGrafter"/>
</dbReference>
<comment type="caution">
    <text evidence="3">The sequence shown here is derived from an EMBL/GenBank/DDBJ whole genome shotgun (WGS) entry which is preliminary data.</text>
</comment>
<dbReference type="PANTHER" id="PTHR12674:SF2">
    <property type="entry name" value="PREFOLDIN SUBUNIT 5"/>
    <property type="match status" value="1"/>
</dbReference>
<sequence>MAQQTPDQTQCLELAASGGRPCLPALAYAYKATGQPLLLPLTQSVYVSGEVASVEEVLVDVGTGYFVEMTTSAGQEFCERKASKLRASIKEIQEVLRQKQNQLLQVEQVLQHKLEGAQQGTASA</sequence>
<dbReference type="GO" id="GO:0005737">
    <property type="term" value="C:cytoplasm"/>
    <property type="evidence" value="ECO:0007669"/>
    <property type="project" value="TreeGrafter"/>
</dbReference>
<gene>
    <name evidence="3" type="ORF">HaLaN_10299</name>
</gene>
<feature type="coiled-coil region" evidence="2">
    <location>
        <begin position="82"/>
        <end position="109"/>
    </location>
</feature>
<dbReference type="InterPro" id="IPR011599">
    <property type="entry name" value="PFD_alpha_archaea"/>
</dbReference>
<dbReference type="GO" id="GO:0051082">
    <property type="term" value="F:unfolded protein binding"/>
    <property type="evidence" value="ECO:0007669"/>
    <property type="project" value="InterPro"/>
</dbReference>
<dbReference type="GO" id="GO:0016272">
    <property type="term" value="C:prefoldin complex"/>
    <property type="evidence" value="ECO:0007669"/>
    <property type="project" value="InterPro"/>
</dbReference>
<evidence type="ECO:0008006" key="5">
    <source>
        <dbReference type="Google" id="ProtNLM"/>
    </source>
</evidence>
<dbReference type="GO" id="GO:0006457">
    <property type="term" value="P:protein folding"/>
    <property type="evidence" value="ECO:0007669"/>
    <property type="project" value="InterPro"/>
</dbReference>
<dbReference type="PANTHER" id="PTHR12674">
    <property type="entry name" value="PREFOLDIN SUBUNIT 5"/>
    <property type="match status" value="1"/>
</dbReference>
<proteinExistence type="inferred from homology"/>
<dbReference type="NCBIfam" id="TIGR00293">
    <property type="entry name" value="prefoldin subunit alpha"/>
    <property type="match status" value="1"/>
</dbReference>
<dbReference type="GO" id="GO:1990114">
    <property type="term" value="P:RNA polymerase II core complex assembly"/>
    <property type="evidence" value="ECO:0007669"/>
    <property type="project" value="TreeGrafter"/>
</dbReference>
<dbReference type="SUPFAM" id="SSF46579">
    <property type="entry name" value="Prefoldin"/>
    <property type="match status" value="1"/>
</dbReference>
<dbReference type="Pfam" id="PF02996">
    <property type="entry name" value="Prefoldin"/>
    <property type="match status" value="1"/>
</dbReference>
<dbReference type="AlphaFoldDB" id="A0A699Z5T1"/>
<name>A0A699Z5T1_HAELA</name>
<dbReference type="CDD" id="cd23157">
    <property type="entry name" value="Prefoldin_5"/>
    <property type="match status" value="1"/>
</dbReference>
<evidence type="ECO:0000313" key="4">
    <source>
        <dbReference type="Proteomes" id="UP000485058"/>
    </source>
</evidence>
<keyword evidence="4" id="KW-1185">Reference proteome</keyword>
<reference evidence="3 4" key="1">
    <citation type="submission" date="2020-02" db="EMBL/GenBank/DDBJ databases">
        <title>Draft genome sequence of Haematococcus lacustris strain NIES-144.</title>
        <authorList>
            <person name="Morimoto D."/>
            <person name="Nakagawa S."/>
            <person name="Yoshida T."/>
            <person name="Sawayama S."/>
        </authorList>
    </citation>
    <scope>NUCLEOTIDE SEQUENCE [LARGE SCALE GENOMIC DNA]</scope>
    <source>
        <strain evidence="3 4">NIES-144</strain>
    </source>
</reference>
<organism evidence="3 4">
    <name type="scientific">Haematococcus lacustris</name>
    <name type="common">Green alga</name>
    <name type="synonym">Haematococcus pluvialis</name>
    <dbReference type="NCBI Taxonomy" id="44745"/>
    <lineage>
        <taxon>Eukaryota</taxon>
        <taxon>Viridiplantae</taxon>
        <taxon>Chlorophyta</taxon>
        <taxon>core chlorophytes</taxon>
        <taxon>Chlorophyceae</taxon>
        <taxon>CS clade</taxon>
        <taxon>Chlamydomonadales</taxon>
        <taxon>Haematococcaceae</taxon>
        <taxon>Haematococcus</taxon>
    </lineage>
</organism>
<dbReference type="Gene3D" id="1.10.287.370">
    <property type="match status" value="1"/>
</dbReference>
<evidence type="ECO:0000256" key="1">
    <source>
        <dbReference type="ARBA" id="ARBA00010048"/>
    </source>
</evidence>
<dbReference type="InterPro" id="IPR009053">
    <property type="entry name" value="Prefoldin"/>
</dbReference>
<evidence type="ECO:0000313" key="3">
    <source>
        <dbReference type="EMBL" id="GFH14274.1"/>
    </source>
</evidence>
<comment type="similarity">
    <text evidence="1">Belongs to the prefoldin subunit alpha family.</text>
</comment>
<evidence type="ECO:0000256" key="2">
    <source>
        <dbReference type="SAM" id="Coils"/>
    </source>
</evidence>
<keyword evidence="2" id="KW-0175">Coiled coil</keyword>
<dbReference type="GO" id="GO:1990115">
    <property type="term" value="P:RNA polymerase III assembly"/>
    <property type="evidence" value="ECO:0007669"/>
    <property type="project" value="TreeGrafter"/>
</dbReference>
<dbReference type="Proteomes" id="UP000485058">
    <property type="component" value="Unassembled WGS sequence"/>
</dbReference>
<feature type="non-terminal residue" evidence="3">
    <location>
        <position position="124"/>
    </location>
</feature>
<dbReference type="GO" id="GO:0009409">
    <property type="term" value="P:response to cold"/>
    <property type="evidence" value="ECO:0007669"/>
    <property type="project" value="UniProtKB-ARBA"/>
</dbReference>
<protein>
    <recommendedName>
        <fullName evidence="5">Prefoldin subunit 5</fullName>
    </recommendedName>
</protein>
<dbReference type="InterPro" id="IPR004127">
    <property type="entry name" value="Prefoldin_subunit_alpha"/>
</dbReference>
<accession>A0A699Z5T1</accession>
<feature type="non-terminal residue" evidence="3">
    <location>
        <position position="1"/>
    </location>
</feature>